<evidence type="ECO:0000256" key="5">
    <source>
        <dbReference type="ARBA" id="ARBA00022670"/>
    </source>
</evidence>
<proteinExistence type="inferred from homology"/>
<dbReference type="STRING" id="306540.SAMN05421839_12232"/>
<protein>
    <recommendedName>
        <fullName evidence="4 8">Signal peptidase I</fullName>
        <ecNumber evidence="4 8">3.4.21.89</ecNumber>
    </recommendedName>
</protein>
<dbReference type="EMBL" id="FOXC01000022">
    <property type="protein sequence ID" value="SFP46614.1"/>
    <property type="molecule type" value="Genomic_DNA"/>
</dbReference>
<dbReference type="PROSITE" id="PS00501">
    <property type="entry name" value="SPASE_I_1"/>
    <property type="match status" value="1"/>
</dbReference>
<evidence type="ECO:0000313" key="13">
    <source>
        <dbReference type="Proteomes" id="UP000242243"/>
    </source>
</evidence>
<evidence type="ECO:0000313" key="14">
    <source>
        <dbReference type="Proteomes" id="UP000321547"/>
    </source>
</evidence>
<dbReference type="GO" id="GO:0006465">
    <property type="term" value="P:signal peptide processing"/>
    <property type="evidence" value="ECO:0007669"/>
    <property type="project" value="InterPro"/>
</dbReference>
<evidence type="ECO:0000259" key="10">
    <source>
        <dbReference type="Pfam" id="PF10502"/>
    </source>
</evidence>
<comment type="similarity">
    <text evidence="3 9">Belongs to the peptidase S26 family.</text>
</comment>
<dbReference type="EC" id="3.4.21.89" evidence="4 8"/>
<dbReference type="OrthoDB" id="9802919at2"/>
<dbReference type="Pfam" id="PF10502">
    <property type="entry name" value="Peptidase_S26"/>
    <property type="match status" value="1"/>
</dbReference>
<dbReference type="PROSITE" id="PS00760">
    <property type="entry name" value="SPASE_I_2"/>
    <property type="match status" value="1"/>
</dbReference>
<comment type="catalytic activity">
    <reaction evidence="1 8">
        <text>Cleavage of hydrophobic, N-terminal signal or leader sequences from secreted and periplasmic proteins.</text>
        <dbReference type="EC" id="3.4.21.89"/>
    </reaction>
</comment>
<evidence type="ECO:0000313" key="11">
    <source>
        <dbReference type="EMBL" id="GEM01837.1"/>
    </source>
</evidence>
<dbReference type="Proteomes" id="UP000321547">
    <property type="component" value="Unassembled WGS sequence"/>
</dbReference>
<evidence type="ECO:0000256" key="7">
    <source>
        <dbReference type="PIRSR" id="PIRSR600223-1"/>
    </source>
</evidence>
<evidence type="ECO:0000256" key="3">
    <source>
        <dbReference type="ARBA" id="ARBA00009370"/>
    </source>
</evidence>
<dbReference type="Proteomes" id="UP000242243">
    <property type="component" value="Unassembled WGS sequence"/>
</dbReference>
<reference evidence="12 13" key="1">
    <citation type="submission" date="2016-10" db="EMBL/GenBank/DDBJ databases">
        <authorList>
            <person name="de Groot N.N."/>
        </authorList>
    </citation>
    <scope>NUCLEOTIDE SEQUENCE [LARGE SCALE GENOMIC DNA]</scope>
    <source>
        <strain evidence="12 13">DSM 17073</strain>
    </source>
</reference>
<evidence type="ECO:0000256" key="6">
    <source>
        <dbReference type="ARBA" id="ARBA00022801"/>
    </source>
</evidence>
<keyword evidence="8" id="KW-0472">Membrane</keyword>
<feature type="domain" description="Peptidase S26" evidence="10">
    <location>
        <begin position="6"/>
        <end position="169"/>
    </location>
</feature>
<keyword evidence="8" id="KW-0812">Transmembrane</keyword>
<evidence type="ECO:0000256" key="2">
    <source>
        <dbReference type="ARBA" id="ARBA00004401"/>
    </source>
</evidence>
<dbReference type="GO" id="GO:0005886">
    <property type="term" value="C:plasma membrane"/>
    <property type="evidence" value="ECO:0007669"/>
    <property type="project" value="UniProtKB-SubCell"/>
</dbReference>
<dbReference type="InterPro" id="IPR019756">
    <property type="entry name" value="Pept_S26A_signal_pept_1_Ser-AS"/>
</dbReference>
<evidence type="ECO:0000256" key="1">
    <source>
        <dbReference type="ARBA" id="ARBA00000677"/>
    </source>
</evidence>
<dbReference type="PANTHER" id="PTHR43390">
    <property type="entry name" value="SIGNAL PEPTIDASE I"/>
    <property type="match status" value="1"/>
</dbReference>
<feature type="transmembrane region" description="Helical" evidence="8">
    <location>
        <begin position="6"/>
        <end position="26"/>
    </location>
</feature>
<dbReference type="GO" id="GO:0009003">
    <property type="term" value="F:signal peptidase activity"/>
    <property type="evidence" value="ECO:0007669"/>
    <property type="project" value="UniProtKB-EC"/>
</dbReference>
<comment type="subcellular location">
    <subcellularLocation>
        <location evidence="2">Cell membrane</location>
        <topology evidence="2">Single-pass type II membrane protein</topology>
    </subcellularLocation>
    <subcellularLocation>
        <location evidence="9">Membrane</location>
        <topology evidence="9">Single-pass type II membrane protein</topology>
    </subcellularLocation>
</comment>
<dbReference type="PRINTS" id="PR00727">
    <property type="entry name" value="LEADERPTASE"/>
</dbReference>
<dbReference type="PANTHER" id="PTHR43390:SF1">
    <property type="entry name" value="CHLOROPLAST PROCESSING PEPTIDASE"/>
    <property type="match status" value="1"/>
</dbReference>
<dbReference type="NCBIfam" id="TIGR02227">
    <property type="entry name" value="sigpep_I_bact"/>
    <property type="match status" value="1"/>
</dbReference>
<dbReference type="AlphaFoldDB" id="A0A1I5QJX3"/>
<organism evidence="12 13">
    <name type="scientific">Halolactibacillus halophilus</name>
    <dbReference type="NCBI Taxonomy" id="306540"/>
    <lineage>
        <taxon>Bacteria</taxon>
        <taxon>Bacillati</taxon>
        <taxon>Bacillota</taxon>
        <taxon>Bacilli</taxon>
        <taxon>Bacillales</taxon>
        <taxon>Bacillaceae</taxon>
        <taxon>Halolactibacillus</taxon>
    </lineage>
</organism>
<dbReference type="InterPro" id="IPR019758">
    <property type="entry name" value="Pept_S26A_signal_pept_1_CS"/>
</dbReference>
<evidence type="ECO:0000256" key="8">
    <source>
        <dbReference type="RuleBase" id="RU003993"/>
    </source>
</evidence>
<evidence type="ECO:0000256" key="4">
    <source>
        <dbReference type="ARBA" id="ARBA00013208"/>
    </source>
</evidence>
<feature type="active site" evidence="7">
    <location>
        <position position="76"/>
    </location>
</feature>
<keyword evidence="8" id="KW-1133">Transmembrane helix</keyword>
<keyword evidence="6 8" id="KW-0378">Hydrolase</keyword>
<sequence>MVKELISWIKAIVIALVIVLVVREFVMTPSVVKGTSMEPTLHDGDRIIISKLGELERFDQIAFIAPDSVVEENYVKRIIGLPGDYVEVKDDVLFINGVSYSEVYLEDVLSELDGYSYTNDFSMNELGLTEVPDGMYFVLGDNRPDSRDSRYFGVIEEDSVIGEIVFRIWPPEDIGLLH</sequence>
<dbReference type="Gene3D" id="2.10.109.10">
    <property type="entry name" value="Umud Fragment, subunit A"/>
    <property type="match status" value="1"/>
</dbReference>
<dbReference type="GO" id="GO:0004252">
    <property type="term" value="F:serine-type endopeptidase activity"/>
    <property type="evidence" value="ECO:0007669"/>
    <property type="project" value="InterPro"/>
</dbReference>
<dbReference type="InterPro" id="IPR000223">
    <property type="entry name" value="Pept_S26A_signal_pept_1"/>
</dbReference>
<keyword evidence="5 8" id="KW-0645">Protease</keyword>
<gene>
    <name evidence="11" type="ORF">HHA03_13690</name>
    <name evidence="12" type="ORF">SAMN05421839_12232</name>
</gene>
<feature type="active site" evidence="7">
    <location>
        <position position="36"/>
    </location>
</feature>
<dbReference type="EMBL" id="BJWI01000017">
    <property type="protein sequence ID" value="GEM01837.1"/>
    <property type="molecule type" value="Genomic_DNA"/>
</dbReference>
<dbReference type="InterPro" id="IPR019757">
    <property type="entry name" value="Pept_S26A_signal_pept_1_Lys-AS"/>
</dbReference>
<evidence type="ECO:0000256" key="9">
    <source>
        <dbReference type="RuleBase" id="RU362042"/>
    </source>
</evidence>
<dbReference type="InterPro" id="IPR036286">
    <property type="entry name" value="LexA/Signal_pep-like_sf"/>
</dbReference>
<accession>A0A1I5QJX3</accession>
<evidence type="ECO:0000313" key="12">
    <source>
        <dbReference type="EMBL" id="SFP46614.1"/>
    </source>
</evidence>
<dbReference type="SUPFAM" id="SSF51306">
    <property type="entry name" value="LexA/Signal peptidase"/>
    <property type="match status" value="1"/>
</dbReference>
<reference evidence="11 14" key="2">
    <citation type="submission" date="2019-07" db="EMBL/GenBank/DDBJ databases">
        <title>Whole genome shotgun sequence of Halolactibacillus halophilus NBRC 100868.</title>
        <authorList>
            <person name="Hosoyama A."/>
            <person name="Uohara A."/>
            <person name="Ohji S."/>
            <person name="Ichikawa N."/>
        </authorList>
    </citation>
    <scope>NUCLEOTIDE SEQUENCE [LARGE SCALE GENOMIC DNA]</scope>
    <source>
        <strain evidence="11 14">NBRC 100868</strain>
    </source>
</reference>
<keyword evidence="14" id="KW-1185">Reference proteome</keyword>
<dbReference type="InterPro" id="IPR019533">
    <property type="entry name" value="Peptidase_S26"/>
</dbReference>
<dbReference type="CDD" id="cd06530">
    <property type="entry name" value="S26_SPase_I"/>
    <property type="match status" value="1"/>
</dbReference>
<name>A0A1I5QJX3_9BACI</name>
<dbReference type="PROSITE" id="PS00761">
    <property type="entry name" value="SPASE_I_3"/>
    <property type="match status" value="1"/>
</dbReference>
<dbReference type="RefSeq" id="WP_089832402.1">
    <property type="nucleotide sequence ID" value="NZ_BJWI01000017.1"/>
</dbReference>